<feature type="domain" description="Pirin N-terminal" evidence="3">
    <location>
        <begin position="20"/>
        <end position="123"/>
    </location>
</feature>
<keyword evidence="6" id="KW-1185">Reference proteome</keyword>
<reference evidence="6" key="1">
    <citation type="journal article" date="2019" name="Int. J. Syst. Evol. Microbiol.">
        <title>The Global Catalogue of Microorganisms (GCM) 10K type strain sequencing project: providing services to taxonomists for standard genome sequencing and annotation.</title>
        <authorList>
            <consortium name="The Broad Institute Genomics Platform"/>
            <consortium name="The Broad Institute Genome Sequencing Center for Infectious Disease"/>
            <person name="Wu L."/>
            <person name="Ma J."/>
        </authorList>
    </citation>
    <scope>NUCLEOTIDE SEQUENCE [LARGE SCALE GENOMIC DNA]</scope>
    <source>
        <strain evidence="6">KCTC 42742</strain>
    </source>
</reference>
<dbReference type="Pfam" id="PF05726">
    <property type="entry name" value="Pirin_C"/>
    <property type="match status" value="1"/>
</dbReference>
<comment type="similarity">
    <text evidence="1 2">Belongs to the pirin family.</text>
</comment>
<evidence type="ECO:0000259" key="3">
    <source>
        <dbReference type="Pfam" id="PF02678"/>
    </source>
</evidence>
<evidence type="ECO:0000256" key="1">
    <source>
        <dbReference type="ARBA" id="ARBA00008416"/>
    </source>
</evidence>
<dbReference type="PANTHER" id="PTHR13903:SF8">
    <property type="entry name" value="PIRIN"/>
    <property type="match status" value="1"/>
</dbReference>
<protein>
    <submittedName>
        <fullName evidence="5">Pirin family protein</fullName>
    </submittedName>
</protein>
<dbReference type="InterPro" id="IPR008778">
    <property type="entry name" value="Pirin_C_dom"/>
</dbReference>
<dbReference type="Gene3D" id="2.60.120.10">
    <property type="entry name" value="Jelly Rolls"/>
    <property type="match status" value="2"/>
</dbReference>
<evidence type="ECO:0000313" key="6">
    <source>
        <dbReference type="Proteomes" id="UP001595741"/>
    </source>
</evidence>
<name>A0ABV7RC67_9NEIS</name>
<proteinExistence type="inferred from homology"/>
<dbReference type="Proteomes" id="UP001595741">
    <property type="component" value="Unassembled WGS sequence"/>
</dbReference>
<gene>
    <name evidence="5" type="ORF">ACFOLG_02225</name>
</gene>
<dbReference type="PANTHER" id="PTHR13903">
    <property type="entry name" value="PIRIN-RELATED"/>
    <property type="match status" value="1"/>
</dbReference>
<dbReference type="InterPro" id="IPR011051">
    <property type="entry name" value="RmlC_Cupin_sf"/>
</dbReference>
<sequence length="286" mass="31188">MNAIMQRIAPRQQDIGFIVRRLLPVRGCRHIGPFVFLDHMGPAYFVAAGTEGDVRPHPHIGLATVTYLTQGAMMHRDSLGTVQRIEPGAVNLMVAGRGIVHSERIPPDIRDSQLAVEGLQMWLALPLADEACAPAFYHYAADELPQAQLPRALLRLLIGNAYGMHSPVRTFSDTLYLDWQLQGGGELLLPAAAERGLYLFDGEVRIGDETVRAGELVQLGAGDIQLHASACAHGVLFGGAPLDAPRFLDWNFVASDKARLQQAREDWAAGRFAMVPGETEFIPLPG</sequence>
<dbReference type="InterPro" id="IPR014710">
    <property type="entry name" value="RmlC-like_jellyroll"/>
</dbReference>
<dbReference type="CDD" id="cd02247">
    <property type="entry name" value="cupin_pirin_C"/>
    <property type="match status" value="1"/>
</dbReference>
<dbReference type="RefSeq" id="WP_386087929.1">
    <property type="nucleotide sequence ID" value="NZ_JBHRXN010000006.1"/>
</dbReference>
<dbReference type="EMBL" id="JBHRXN010000006">
    <property type="protein sequence ID" value="MFC3530992.1"/>
    <property type="molecule type" value="Genomic_DNA"/>
</dbReference>
<accession>A0ABV7RC67</accession>
<comment type="caution">
    <text evidence="5">The sequence shown here is derived from an EMBL/GenBank/DDBJ whole genome shotgun (WGS) entry which is preliminary data.</text>
</comment>
<dbReference type="SUPFAM" id="SSF51182">
    <property type="entry name" value="RmlC-like cupins"/>
    <property type="match status" value="1"/>
</dbReference>
<dbReference type="CDD" id="cd02909">
    <property type="entry name" value="cupin_pirin_N"/>
    <property type="match status" value="1"/>
</dbReference>
<feature type="domain" description="Pirin C-terminal" evidence="4">
    <location>
        <begin position="176"/>
        <end position="272"/>
    </location>
</feature>
<dbReference type="InterPro" id="IPR012093">
    <property type="entry name" value="Pirin"/>
</dbReference>
<evidence type="ECO:0000313" key="5">
    <source>
        <dbReference type="EMBL" id="MFC3530992.1"/>
    </source>
</evidence>
<evidence type="ECO:0000256" key="2">
    <source>
        <dbReference type="RuleBase" id="RU003457"/>
    </source>
</evidence>
<dbReference type="InterPro" id="IPR003829">
    <property type="entry name" value="Pirin_N_dom"/>
</dbReference>
<dbReference type="PIRSF" id="PIRSF006232">
    <property type="entry name" value="Pirin"/>
    <property type="match status" value="1"/>
</dbReference>
<organism evidence="5 6">
    <name type="scientific">Vogesella facilis</name>
    <dbReference type="NCBI Taxonomy" id="1655232"/>
    <lineage>
        <taxon>Bacteria</taxon>
        <taxon>Pseudomonadati</taxon>
        <taxon>Pseudomonadota</taxon>
        <taxon>Betaproteobacteria</taxon>
        <taxon>Neisseriales</taxon>
        <taxon>Chromobacteriaceae</taxon>
        <taxon>Vogesella</taxon>
    </lineage>
</organism>
<evidence type="ECO:0000259" key="4">
    <source>
        <dbReference type="Pfam" id="PF05726"/>
    </source>
</evidence>
<dbReference type="Pfam" id="PF02678">
    <property type="entry name" value="Pirin"/>
    <property type="match status" value="1"/>
</dbReference>